<protein>
    <submittedName>
        <fullName evidence="1">Uncharacterized protein</fullName>
    </submittedName>
</protein>
<keyword evidence="2" id="KW-1185">Reference proteome</keyword>
<dbReference type="GO" id="GO:0032259">
    <property type="term" value="P:methylation"/>
    <property type="evidence" value="ECO:0007669"/>
    <property type="project" value="InterPro"/>
</dbReference>
<dbReference type="RefSeq" id="WP_140592796.1">
    <property type="nucleotide sequence ID" value="NZ_VFWZ01000003.1"/>
</dbReference>
<dbReference type="GO" id="GO:0008168">
    <property type="term" value="F:methyltransferase activity"/>
    <property type="evidence" value="ECO:0007669"/>
    <property type="project" value="InterPro"/>
</dbReference>
<dbReference type="SUPFAM" id="SSF53335">
    <property type="entry name" value="S-adenosyl-L-methionine-dependent methyltransferases"/>
    <property type="match status" value="1"/>
</dbReference>
<dbReference type="InterPro" id="IPR029063">
    <property type="entry name" value="SAM-dependent_MTases_sf"/>
</dbReference>
<organism evidence="1 2">
    <name type="scientific">Aquimarina algicola</name>
    <dbReference type="NCBI Taxonomy" id="2589995"/>
    <lineage>
        <taxon>Bacteria</taxon>
        <taxon>Pseudomonadati</taxon>
        <taxon>Bacteroidota</taxon>
        <taxon>Flavobacteriia</taxon>
        <taxon>Flavobacteriales</taxon>
        <taxon>Flavobacteriaceae</taxon>
        <taxon>Aquimarina</taxon>
    </lineage>
</organism>
<name>A0A504JBC1_9FLAO</name>
<dbReference type="AlphaFoldDB" id="A0A504JBC1"/>
<evidence type="ECO:0000313" key="2">
    <source>
        <dbReference type="Proteomes" id="UP000315540"/>
    </source>
</evidence>
<dbReference type="OrthoDB" id="1388659at2"/>
<dbReference type="PRINTS" id="PR00507">
    <property type="entry name" value="N12N6MTFRASE"/>
</dbReference>
<dbReference type="InterPro" id="IPR002052">
    <property type="entry name" value="DNA_methylase_N6_adenine_CS"/>
</dbReference>
<dbReference type="Gene3D" id="3.40.50.150">
    <property type="entry name" value="Vaccinia Virus protein VP39"/>
    <property type="match status" value="1"/>
</dbReference>
<dbReference type="EMBL" id="VFWZ01000003">
    <property type="protein sequence ID" value="TPN85822.1"/>
    <property type="molecule type" value="Genomic_DNA"/>
</dbReference>
<gene>
    <name evidence="1" type="ORF">FHK87_11070</name>
</gene>
<reference evidence="1 2" key="1">
    <citation type="submission" date="2019-06" db="EMBL/GenBank/DDBJ databases">
        <authorList>
            <person name="Meng X."/>
        </authorList>
    </citation>
    <scope>NUCLEOTIDE SEQUENCE [LARGE SCALE GENOMIC DNA]</scope>
    <source>
        <strain evidence="1 2">M625</strain>
    </source>
</reference>
<comment type="caution">
    <text evidence="1">The sequence shown here is derived from an EMBL/GenBank/DDBJ whole genome shotgun (WGS) entry which is preliminary data.</text>
</comment>
<dbReference type="GO" id="GO:0003676">
    <property type="term" value="F:nucleic acid binding"/>
    <property type="evidence" value="ECO:0007669"/>
    <property type="project" value="InterPro"/>
</dbReference>
<dbReference type="PROSITE" id="PS00092">
    <property type="entry name" value="N6_MTASE"/>
    <property type="match status" value="1"/>
</dbReference>
<sequence length="1141" mass="130212">MEDHINITTDAQSKKIRLHFIKEVPTSLKTYLKRLGFVSNASVPNVFHARLATTYIQFATDLQQCLLGDCEYTAIPIIPSYTAEIASIASGHFSIATLTFMEQGISKTEKKLVFDPRRSVAIMIAEQYGKRMYGANFKSATAIPKNNRSGARKMLAQDDVILPEQQQIIAETPTTAQPVPQQLTNKNGVYTEETAKDRYERIDIPIPKTAKYEATIQIVHDENDQYRFAVSTQKNFGDYSDNSSPLSDRSTPYTTKNEALQLAFKEVITRIESQISVKDTILSNEDKKNNVLGKALQATIAYAKELGIEISDPKTQQQSTKKEQSKEETDTLIEMPISEVVSDTPSNESELTTIVQTVGEQLDALAIQSDVEKDKEIIQDVRNTFNEVLTTQKTNAFEKTVQEFLKRQEISLSKLNRLITQQQFIDLFTPLTDALSLPPLEIPTYPKYRIVQKWTQVKAELLERFQHLIDAKPDTLHFTYASSKDETTPPEALNVLKVTIESDRDMIGFLFEKETQSLIINTLRPNEENEVVYSGSAITTGKLSAAVSYMVAYPETVLIKPYTIAPYPSTQKEPDTPTSQTSKTVIRDYMNVATPPESIAEQEDISEAALDEQQDTDVRTLLVKKGFTIPFTGTEVYQQNRKVFDLHARWGDLQAQYETHIENDHQKRIEAFEKRLVTLKGKRDKESIALKTSLSEQITTLRSEIDALQEFLYEEQELFQKELYEALLKEVHQKAYTFTDEQFEVFRDTILEQLLEGRMIENYADQPVQKVASLLIEDFFYTADPPIKKGNALDYLDKVIAIMHDHYIEGRRLTKKQVEAVKSEAGVPNLGMLWEAVELSWLLWYKMLYQQPGSFEYKLQSMTAFWDEVQPGYAYSDSSKELYKQYSTPCPIGAIIAEYTDMVNAQKVFEPSAGNGLLVLGADPKKTHVNEIDNNRRASLEKQGFAKITYQNAAEPFPKQMTRAFDVMVTNPPFASWDAQVNEKKWIVSEFFNSYRRLDKNRLRLEHAMSGIALDTLKDSGKAALLLMGHIYFDDRGYIAKARPFFNWLYMHYHVDDVINLDGFTLYNKQGATPKTMLVLISGRKRKPTNRAIAPTRKQAGRLDVVVNTFEELWQRVQPHIKTPIDVLLQKLKIETNYDIL</sequence>
<evidence type="ECO:0000313" key="1">
    <source>
        <dbReference type="EMBL" id="TPN85822.1"/>
    </source>
</evidence>
<proteinExistence type="predicted"/>
<dbReference type="Proteomes" id="UP000315540">
    <property type="component" value="Unassembled WGS sequence"/>
</dbReference>
<accession>A0A504JBC1</accession>